<comment type="caution">
    <text evidence="4">The sequence shown here is derived from an EMBL/GenBank/DDBJ whole genome shotgun (WGS) entry which is preliminary data.</text>
</comment>
<gene>
    <name evidence="4" type="ORF">E5676_scaffold1769G00470</name>
</gene>
<dbReference type="InterPro" id="IPR051871">
    <property type="entry name" value="GMC_Oxidoreductase-Related"/>
</dbReference>
<name>A0A5D3BZH5_CUCMM</name>
<sequence>MRNHFWEENFRTPLPASSVWSRCPDALLDIWALLTQLSDSITLGMVWGPILKIRGACVALVDQSNDQLMGEFCHHTVSTIWQYHGGCLVGKVVDHKFRVNGIDAVSCHNFNDEVCSHFQKKPAICLEFEAQLEY</sequence>
<dbReference type="Gene3D" id="3.30.410.40">
    <property type="match status" value="1"/>
</dbReference>
<reference evidence="4 5" key="1">
    <citation type="submission" date="2019-08" db="EMBL/GenBank/DDBJ databases">
        <title>Draft genome sequences of two oriental melons (Cucumis melo L. var makuwa).</title>
        <authorList>
            <person name="Kwon S.-Y."/>
        </authorList>
    </citation>
    <scope>NUCLEOTIDE SEQUENCE [LARGE SCALE GENOMIC DNA]</scope>
    <source>
        <strain evidence="5">cv. Chang Bougi</strain>
        <tissue evidence="4">Leaf</tissue>
    </source>
</reference>
<evidence type="ECO:0000256" key="1">
    <source>
        <dbReference type="ARBA" id="ARBA00001974"/>
    </source>
</evidence>
<accession>A0A5D3BZH5</accession>
<dbReference type="Gene3D" id="3.50.50.60">
    <property type="entry name" value="FAD/NAD(P)-binding domain"/>
    <property type="match status" value="1"/>
</dbReference>
<keyword evidence="4" id="KW-0456">Lyase</keyword>
<evidence type="ECO:0000313" key="4">
    <source>
        <dbReference type="EMBL" id="TYK05143.1"/>
    </source>
</evidence>
<evidence type="ECO:0000256" key="2">
    <source>
        <dbReference type="ARBA" id="ARBA00022630"/>
    </source>
</evidence>
<evidence type="ECO:0000313" key="5">
    <source>
        <dbReference type="Proteomes" id="UP000321947"/>
    </source>
</evidence>
<dbReference type="EMBL" id="SSTD01013972">
    <property type="protein sequence ID" value="TYK05143.1"/>
    <property type="molecule type" value="Genomic_DNA"/>
</dbReference>
<dbReference type="PANTHER" id="PTHR45968:SF2">
    <property type="entry name" value="(R)-MANDELONITRILE LYASE-LIKE"/>
    <property type="match status" value="1"/>
</dbReference>
<keyword evidence="2" id="KW-0285">Flavoprotein</keyword>
<dbReference type="AlphaFoldDB" id="A0A5D3BZH5"/>
<protein>
    <submittedName>
        <fullName evidence="4">(R)-mandelonitrile lyase-like</fullName>
    </submittedName>
</protein>
<dbReference type="GO" id="GO:0016829">
    <property type="term" value="F:lyase activity"/>
    <property type="evidence" value="ECO:0007669"/>
    <property type="project" value="UniProtKB-KW"/>
</dbReference>
<evidence type="ECO:0000256" key="3">
    <source>
        <dbReference type="ARBA" id="ARBA00022827"/>
    </source>
</evidence>
<dbReference type="Proteomes" id="UP000321947">
    <property type="component" value="Unassembled WGS sequence"/>
</dbReference>
<keyword evidence="3" id="KW-0274">FAD</keyword>
<comment type="cofactor">
    <cofactor evidence="1">
        <name>FAD</name>
        <dbReference type="ChEBI" id="CHEBI:57692"/>
    </cofactor>
</comment>
<organism evidence="4 5">
    <name type="scientific">Cucumis melo var. makuwa</name>
    <name type="common">Oriental melon</name>
    <dbReference type="NCBI Taxonomy" id="1194695"/>
    <lineage>
        <taxon>Eukaryota</taxon>
        <taxon>Viridiplantae</taxon>
        <taxon>Streptophyta</taxon>
        <taxon>Embryophyta</taxon>
        <taxon>Tracheophyta</taxon>
        <taxon>Spermatophyta</taxon>
        <taxon>Magnoliopsida</taxon>
        <taxon>eudicotyledons</taxon>
        <taxon>Gunneridae</taxon>
        <taxon>Pentapetalae</taxon>
        <taxon>rosids</taxon>
        <taxon>fabids</taxon>
        <taxon>Cucurbitales</taxon>
        <taxon>Cucurbitaceae</taxon>
        <taxon>Benincaseae</taxon>
        <taxon>Cucumis</taxon>
    </lineage>
</organism>
<proteinExistence type="predicted"/>
<dbReference type="InterPro" id="IPR036188">
    <property type="entry name" value="FAD/NAD-bd_sf"/>
</dbReference>
<dbReference type="PANTHER" id="PTHR45968">
    <property type="entry name" value="OSJNBA0019K04.7 PROTEIN"/>
    <property type="match status" value="1"/>
</dbReference>